<dbReference type="CDD" id="cd03784">
    <property type="entry name" value="GT1_Gtf-like"/>
    <property type="match status" value="1"/>
</dbReference>
<evidence type="ECO:0000256" key="3">
    <source>
        <dbReference type="ARBA" id="ARBA00022679"/>
    </source>
</evidence>
<dbReference type="SUPFAM" id="SSF53756">
    <property type="entry name" value="UDP-Glycosyltransferase/glycogen phosphorylase"/>
    <property type="match status" value="1"/>
</dbReference>
<sequence length="501" mass="55360">MHVFHTRPVIQLEDIITQMKGQEAKTEGQMGGTAGEVAVVMVPLPAQGNLNLLLHLSRLIASHDVPVYYTGAATHIRQAQHRLQGWSPHSVSTLHFHAFPTPSFDSPDPDPTLRSPAHLLPSFRAALLLREPLREFLMDLSRTARRVVVIYDFWMAWNVQDVPSVPNTESYTFRSTSALSTLSFNWEMMKKEKLSPLPPEVSQVLKHLPDLDSSSSSTQELSELDKLQLEAPQFNSGTIFNTCEVLEGTFLDLLATDDRLMGPMQWAIGPFNPIILQCAAVAAAESSRHPCLSWLDQQEKNSVIFVSFGSTITLPQEQINEIAVGLEKSGHKFIWAAREADKGDIFAGEEKRVALPDGYEEEIKGKGMAVRDWVPQLEILAHPSTGGFLSHCGWNSCVEAISMGVPIAAWPVHSDQPRNAALITEVLKVGFEVDGGGCGGRGVVRSGRIREAVLRLMGCTEGDEMRRRAEELSRAVKLSVLDRGGASRKEMDSFLSHITRE</sequence>
<dbReference type="Gene3D" id="3.40.50.2000">
    <property type="entry name" value="Glycogen Phosphorylase B"/>
    <property type="match status" value="2"/>
</dbReference>
<dbReference type="GO" id="GO:0016138">
    <property type="term" value="P:glycoside biosynthetic process"/>
    <property type="evidence" value="ECO:0007669"/>
    <property type="project" value="UniProtKB-ARBA"/>
</dbReference>
<dbReference type="PANTHER" id="PTHR48044">
    <property type="entry name" value="GLYCOSYLTRANSFERASE"/>
    <property type="match status" value="1"/>
</dbReference>
<evidence type="ECO:0000256" key="2">
    <source>
        <dbReference type="ARBA" id="ARBA00022676"/>
    </source>
</evidence>
<proteinExistence type="inferred from homology"/>
<evidence type="ECO:0000256" key="1">
    <source>
        <dbReference type="ARBA" id="ARBA00009995"/>
    </source>
</evidence>
<evidence type="ECO:0000313" key="6">
    <source>
        <dbReference type="EMBL" id="RAL48662.1"/>
    </source>
</evidence>
<evidence type="ECO:0000256" key="4">
    <source>
        <dbReference type="RuleBase" id="RU362057"/>
    </source>
</evidence>
<dbReference type="InterPro" id="IPR002213">
    <property type="entry name" value="UDP_glucos_trans"/>
</dbReference>
<dbReference type="FunFam" id="3.40.50.2000:FF:000060">
    <property type="entry name" value="Glycosyltransferase"/>
    <property type="match status" value="1"/>
</dbReference>
<dbReference type="AlphaFoldDB" id="A0A328DSM4"/>
<dbReference type="GO" id="GO:0008194">
    <property type="term" value="F:UDP-glycosyltransferase activity"/>
    <property type="evidence" value="ECO:0007669"/>
    <property type="project" value="InterPro"/>
</dbReference>
<protein>
    <recommendedName>
        <fullName evidence="4">Glycosyltransferase</fullName>
        <ecNumber evidence="4">2.4.1.-</ecNumber>
    </recommendedName>
</protein>
<dbReference type="EC" id="2.4.1.-" evidence="4"/>
<dbReference type="Pfam" id="PF26168">
    <property type="entry name" value="Glyco_transf_N"/>
    <property type="match status" value="1"/>
</dbReference>
<dbReference type="PANTHER" id="PTHR48044:SF23">
    <property type="entry name" value="ANTHOCYANIDIN 3-O-GLUCOSYLTRANSFERASE-LIKE"/>
    <property type="match status" value="1"/>
</dbReference>
<dbReference type="InterPro" id="IPR058980">
    <property type="entry name" value="Glyco_transf_N"/>
</dbReference>
<reference evidence="6 7" key="1">
    <citation type="submission" date="2018-06" db="EMBL/GenBank/DDBJ databases">
        <title>The Genome of Cuscuta australis (Dodder) Provides Insight into the Evolution of Plant Parasitism.</title>
        <authorList>
            <person name="Liu H."/>
        </authorList>
    </citation>
    <scope>NUCLEOTIDE SEQUENCE [LARGE SCALE GENOMIC DNA]</scope>
    <source>
        <strain evidence="7">cv. Yunnan</strain>
        <tissue evidence="6">Vines</tissue>
    </source>
</reference>
<keyword evidence="3 4" id="KW-0808">Transferase</keyword>
<dbReference type="Proteomes" id="UP000249390">
    <property type="component" value="Unassembled WGS sequence"/>
</dbReference>
<feature type="domain" description="Glycosyltransferase N-terminal" evidence="5">
    <location>
        <begin position="36"/>
        <end position="273"/>
    </location>
</feature>
<gene>
    <name evidence="6" type="ORF">DM860_000982</name>
</gene>
<keyword evidence="2 4" id="KW-0328">Glycosyltransferase</keyword>
<keyword evidence="7" id="KW-1185">Reference proteome</keyword>
<evidence type="ECO:0000259" key="5">
    <source>
        <dbReference type="Pfam" id="PF26168"/>
    </source>
</evidence>
<accession>A0A328DSM4</accession>
<comment type="similarity">
    <text evidence="1 4">Belongs to the UDP-glycosyltransferase family.</text>
</comment>
<evidence type="ECO:0000313" key="7">
    <source>
        <dbReference type="Proteomes" id="UP000249390"/>
    </source>
</evidence>
<dbReference type="PROSITE" id="PS00375">
    <property type="entry name" value="UDPGT"/>
    <property type="match status" value="1"/>
</dbReference>
<dbReference type="EMBL" id="NQVE01000097">
    <property type="protein sequence ID" value="RAL48662.1"/>
    <property type="molecule type" value="Genomic_DNA"/>
</dbReference>
<name>A0A328DSM4_9ASTE</name>
<dbReference type="InterPro" id="IPR035595">
    <property type="entry name" value="UDP_glycos_trans_CS"/>
</dbReference>
<comment type="caution">
    <text evidence="6">The sequence shown here is derived from an EMBL/GenBank/DDBJ whole genome shotgun (WGS) entry which is preliminary data.</text>
</comment>
<organism evidence="6 7">
    <name type="scientific">Cuscuta australis</name>
    <dbReference type="NCBI Taxonomy" id="267555"/>
    <lineage>
        <taxon>Eukaryota</taxon>
        <taxon>Viridiplantae</taxon>
        <taxon>Streptophyta</taxon>
        <taxon>Embryophyta</taxon>
        <taxon>Tracheophyta</taxon>
        <taxon>Spermatophyta</taxon>
        <taxon>Magnoliopsida</taxon>
        <taxon>eudicotyledons</taxon>
        <taxon>Gunneridae</taxon>
        <taxon>Pentapetalae</taxon>
        <taxon>asterids</taxon>
        <taxon>lamiids</taxon>
        <taxon>Solanales</taxon>
        <taxon>Convolvulaceae</taxon>
        <taxon>Cuscuteae</taxon>
        <taxon>Cuscuta</taxon>
        <taxon>Cuscuta subgen. Grammica</taxon>
        <taxon>Cuscuta sect. Cleistogrammica</taxon>
    </lineage>
</organism>